<evidence type="ECO:0000256" key="2">
    <source>
        <dbReference type="ARBA" id="ARBA00022942"/>
    </source>
</evidence>
<reference evidence="7 8" key="1">
    <citation type="submission" date="2019-07" db="EMBL/GenBank/DDBJ databases">
        <title>Genomes of Cafeteria roenbergensis.</title>
        <authorList>
            <person name="Fischer M.G."/>
            <person name="Hackl T."/>
            <person name="Roman M."/>
        </authorList>
    </citation>
    <scope>NUCLEOTIDE SEQUENCE [LARGE SCALE GENOMIC DNA]</scope>
    <source>
        <strain evidence="5 8">BVI</strain>
        <strain evidence="6 7">E4-10P</strain>
    </source>
</reference>
<dbReference type="CDD" id="cd03760">
    <property type="entry name" value="proteasome_beta_type_4"/>
    <property type="match status" value="1"/>
</dbReference>
<keyword evidence="1 4" id="KW-0963">Cytoplasm</keyword>
<evidence type="ECO:0000256" key="3">
    <source>
        <dbReference type="ARBA" id="ARBA00023242"/>
    </source>
</evidence>
<dbReference type="GO" id="GO:0051603">
    <property type="term" value="P:proteolysis involved in protein catabolic process"/>
    <property type="evidence" value="ECO:0007669"/>
    <property type="project" value="InterPro"/>
</dbReference>
<dbReference type="InterPro" id="IPR029055">
    <property type="entry name" value="Ntn_hydrolases_N"/>
</dbReference>
<dbReference type="GO" id="GO:0005737">
    <property type="term" value="C:cytoplasm"/>
    <property type="evidence" value="ECO:0007669"/>
    <property type="project" value="UniProtKB-SubCell"/>
</dbReference>
<dbReference type="Proteomes" id="UP000322899">
    <property type="component" value="Unassembled WGS sequence"/>
</dbReference>
<evidence type="ECO:0000313" key="8">
    <source>
        <dbReference type="Proteomes" id="UP000323011"/>
    </source>
</evidence>
<comment type="subcellular location">
    <subcellularLocation>
        <location evidence="4">Cytoplasm</location>
    </subcellularLocation>
    <subcellularLocation>
        <location evidence="4">Nucleus</location>
    </subcellularLocation>
</comment>
<gene>
    <name evidence="6" type="ORF">FNF27_01986</name>
    <name evidence="5" type="ORF">FNF29_00388</name>
</gene>
<accession>A0A5A8CVH6</accession>
<evidence type="ECO:0000313" key="5">
    <source>
        <dbReference type="EMBL" id="KAA0157036.1"/>
    </source>
</evidence>
<evidence type="ECO:0000313" key="6">
    <source>
        <dbReference type="EMBL" id="KAA0176705.1"/>
    </source>
</evidence>
<keyword evidence="8" id="KW-1185">Reference proteome</keyword>
<dbReference type="PANTHER" id="PTHR32194">
    <property type="entry name" value="METALLOPROTEASE TLDD"/>
    <property type="match status" value="1"/>
</dbReference>
<comment type="function">
    <text evidence="4">Non-catalytic component of the proteasome.</text>
</comment>
<dbReference type="SUPFAM" id="SSF56235">
    <property type="entry name" value="N-terminal nucleophile aminohydrolases (Ntn hydrolases)"/>
    <property type="match status" value="1"/>
</dbReference>
<sequence>MAAAAMAPKLSASSSTAKELTTHPIVTGSSVLAVKFAGGVMMASDTLASYGSMARFPDVQRLRQVSDGVIIGASGEMSDFDFAMRLLDELRVESECAEDGAELDAGEVHHYLTRVMYNRRNKFNPLWNQLVVAGTKDGKPVLGVVDQIGTAFEADFTATGFGKHMAVPQMREHWRADMTEGEARELLEGCMRVLFYRDCRTINRMQIAKVTATGSVVSPAYSLDTEWSLKSFKKEASPEDGSW</sequence>
<organism evidence="5 8">
    <name type="scientific">Cafeteria roenbergensis</name>
    <name type="common">Marine flagellate</name>
    <dbReference type="NCBI Taxonomy" id="33653"/>
    <lineage>
        <taxon>Eukaryota</taxon>
        <taxon>Sar</taxon>
        <taxon>Stramenopiles</taxon>
        <taxon>Bigyra</taxon>
        <taxon>Opalozoa</taxon>
        <taxon>Bicosoecida</taxon>
        <taxon>Cafeteriaceae</taxon>
        <taxon>Cafeteria</taxon>
    </lineage>
</organism>
<dbReference type="OrthoDB" id="10248542at2759"/>
<dbReference type="AlphaFoldDB" id="A0A5A8CVH6"/>
<proteinExistence type="inferred from homology"/>
<comment type="caution">
    <text evidence="5">The sequence shown here is derived from an EMBL/GenBank/DDBJ whole genome shotgun (WGS) entry which is preliminary data.</text>
</comment>
<dbReference type="OMA" id="QPIMRRY"/>
<comment type="similarity">
    <text evidence="4">Belongs to the peptidase T1B family.</text>
</comment>
<dbReference type="GO" id="GO:0005634">
    <property type="term" value="C:nucleus"/>
    <property type="evidence" value="ECO:0007669"/>
    <property type="project" value="UniProtKB-SubCell"/>
</dbReference>
<evidence type="ECO:0000313" key="7">
    <source>
        <dbReference type="Proteomes" id="UP000322899"/>
    </source>
</evidence>
<evidence type="ECO:0000256" key="1">
    <source>
        <dbReference type="ARBA" id="ARBA00022490"/>
    </source>
</evidence>
<dbReference type="PIRSF" id="PIRSF001213">
    <property type="entry name" value="Psome_endopept_beta"/>
    <property type="match status" value="1"/>
</dbReference>
<keyword evidence="2 4" id="KW-0647">Proteasome</keyword>
<dbReference type="InterPro" id="IPR016050">
    <property type="entry name" value="Proteasome_bsu_CS"/>
</dbReference>
<protein>
    <recommendedName>
        <fullName evidence="4">Proteasome subunit beta</fullName>
    </recommendedName>
</protein>
<dbReference type="Proteomes" id="UP000323011">
    <property type="component" value="Unassembled WGS sequence"/>
</dbReference>
<dbReference type="GO" id="GO:0019774">
    <property type="term" value="C:proteasome core complex, beta-subunit complex"/>
    <property type="evidence" value="ECO:0007669"/>
    <property type="project" value="UniProtKB-UniRule"/>
</dbReference>
<dbReference type="Gene3D" id="3.60.20.10">
    <property type="entry name" value="Glutamine Phosphoribosylpyrophosphate, subunit 1, domain 1"/>
    <property type="match status" value="1"/>
</dbReference>
<dbReference type="InterPro" id="IPR001353">
    <property type="entry name" value="Proteasome_sua/b"/>
</dbReference>
<dbReference type="PANTHER" id="PTHR32194:SF6">
    <property type="entry name" value="PROTEASOME SUBUNIT BETA"/>
    <property type="match status" value="1"/>
</dbReference>
<name>A0A5A8CVH6_CAFRO</name>
<keyword evidence="3 4" id="KW-0539">Nucleus</keyword>
<dbReference type="EMBL" id="VLTO01000007">
    <property type="protein sequence ID" value="KAA0176705.1"/>
    <property type="molecule type" value="Genomic_DNA"/>
</dbReference>
<dbReference type="InterPro" id="IPR016295">
    <property type="entry name" value="Proteasome_beta4"/>
</dbReference>
<dbReference type="PROSITE" id="PS51476">
    <property type="entry name" value="PROTEASOME_BETA_2"/>
    <property type="match status" value="1"/>
</dbReference>
<dbReference type="Pfam" id="PF00227">
    <property type="entry name" value="Proteasome"/>
    <property type="match status" value="1"/>
</dbReference>
<dbReference type="InterPro" id="IPR023333">
    <property type="entry name" value="Proteasome_suB-type"/>
</dbReference>
<evidence type="ECO:0000256" key="4">
    <source>
        <dbReference type="PIRNR" id="PIRNR001213"/>
    </source>
</evidence>
<dbReference type="PROSITE" id="PS00854">
    <property type="entry name" value="PROTEASOME_BETA_1"/>
    <property type="match status" value="1"/>
</dbReference>
<dbReference type="EMBL" id="VLTN01000002">
    <property type="protein sequence ID" value="KAA0157036.1"/>
    <property type="molecule type" value="Genomic_DNA"/>
</dbReference>